<evidence type="ECO:0000313" key="1">
    <source>
        <dbReference type="EMBL" id="SFD75084.1"/>
    </source>
</evidence>
<proteinExistence type="predicted"/>
<gene>
    <name evidence="1" type="ORF">SAMN05421773_12748</name>
</gene>
<accession>A0A1I1UWL8</accession>
<keyword evidence="2" id="KW-1185">Reference proteome</keyword>
<dbReference type="AlphaFoldDB" id="A0A1I1UWL8"/>
<reference evidence="1 2" key="1">
    <citation type="submission" date="2016-10" db="EMBL/GenBank/DDBJ databases">
        <authorList>
            <person name="de Groot N.N."/>
        </authorList>
    </citation>
    <scope>NUCLEOTIDE SEQUENCE [LARGE SCALE GENOMIC DNA]</scope>
    <source>
        <strain evidence="1 2">CGMCC 4.5739</strain>
    </source>
</reference>
<organism evidence="1 2">
    <name type="scientific">Streptomyces aidingensis</name>
    <dbReference type="NCBI Taxonomy" id="910347"/>
    <lineage>
        <taxon>Bacteria</taxon>
        <taxon>Bacillati</taxon>
        <taxon>Actinomycetota</taxon>
        <taxon>Actinomycetes</taxon>
        <taxon>Kitasatosporales</taxon>
        <taxon>Streptomycetaceae</taxon>
        <taxon>Streptomyces</taxon>
    </lineage>
</organism>
<sequence length="118" mass="13043">MREPSPEQRDELEELQGSLREIAARPAAEVRDDADALAVMERARTLLEHLHDRQIDFEGEKRAPAKYRIRSVVEVETIESEGAGVRLGKARASAVIDSQVKGKRATGPIVGVEIKSLD</sequence>
<evidence type="ECO:0000313" key="2">
    <source>
        <dbReference type="Proteomes" id="UP000199207"/>
    </source>
</evidence>
<name>A0A1I1UWL8_9ACTN</name>
<dbReference type="EMBL" id="FOLM01000027">
    <property type="protein sequence ID" value="SFD75084.1"/>
    <property type="molecule type" value="Genomic_DNA"/>
</dbReference>
<protein>
    <submittedName>
        <fullName evidence="1">Uncharacterized protein</fullName>
    </submittedName>
</protein>
<dbReference type="Proteomes" id="UP000199207">
    <property type="component" value="Unassembled WGS sequence"/>
</dbReference>